<dbReference type="GO" id="GO:0005730">
    <property type="term" value="C:nucleolus"/>
    <property type="evidence" value="ECO:0007669"/>
    <property type="project" value="UniProtKB-SubCell"/>
</dbReference>
<evidence type="ECO:0000256" key="4">
    <source>
        <dbReference type="ARBA" id="ARBA00018689"/>
    </source>
</evidence>
<evidence type="ECO:0000256" key="5">
    <source>
        <dbReference type="ARBA" id="ARBA00019827"/>
    </source>
</evidence>
<proteinExistence type="inferred from homology"/>
<dbReference type="EMBL" id="JPOX01000035">
    <property type="protein sequence ID" value="KFX43480.1"/>
    <property type="molecule type" value="Genomic_DNA"/>
</dbReference>
<dbReference type="GO" id="GO:0000462">
    <property type="term" value="P:maturation of SSU-rRNA from tricistronic rRNA transcript (SSU-rRNA, 5.8S rRNA, LSU-rRNA)"/>
    <property type="evidence" value="ECO:0007669"/>
    <property type="project" value="TreeGrafter"/>
</dbReference>
<name>A0A093UUA7_TALMA</name>
<dbReference type="Pfam" id="PF10153">
    <property type="entry name" value="Efg1"/>
    <property type="match status" value="1"/>
</dbReference>
<evidence type="ECO:0000256" key="9">
    <source>
        <dbReference type="SAM" id="Coils"/>
    </source>
</evidence>
<evidence type="ECO:0000256" key="10">
    <source>
        <dbReference type="SAM" id="MobiDB-lite"/>
    </source>
</evidence>
<organism evidence="11">
    <name type="scientific">Talaromyces marneffei PM1</name>
    <dbReference type="NCBI Taxonomy" id="1077442"/>
    <lineage>
        <taxon>Eukaryota</taxon>
        <taxon>Fungi</taxon>
        <taxon>Dikarya</taxon>
        <taxon>Ascomycota</taxon>
        <taxon>Pezizomycotina</taxon>
        <taxon>Eurotiomycetes</taxon>
        <taxon>Eurotiomycetidae</taxon>
        <taxon>Eurotiales</taxon>
        <taxon>Trichocomaceae</taxon>
        <taxon>Talaromyces</taxon>
        <taxon>Talaromyces sect. Talaromyces</taxon>
    </lineage>
</organism>
<feature type="compositionally biased region" description="Basic and acidic residues" evidence="10">
    <location>
        <begin position="299"/>
        <end position="308"/>
    </location>
</feature>
<reference evidence="11" key="2">
    <citation type="journal article" date="2014" name="PLoS Genet.">
        <title>Signature gene expression reveals novel clues to the molecular mechanisms of dimorphic transition in Penicillium marneffei.</title>
        <authorList>
            <person name="Yang E."/>
            <person name="Wang G."/>
            <person name="Cai J."/>
            <person name="Woo P.C."/>
            <person name="Lau S.K."/>
            <person name="Yuen K.-Y."/>
            <person name="Chow W.-N."/>
            <person name="Lin X."/>
        </authorList>
    </citation>
    <scope>NUCLEOTIDE SEQUENCE</scope>
    <source>
        <strain evidence="11">PM1</strain>
    </source>
</reference>
<feature type="compositionally biased region" description="Low complexity" evidence="10">
    <location>
        <begin position="38"/>
        <end position="51"/>
    </location>
</feature>
<gene>
    <name evidence="11" type="ORF">GQ26_0350740</name>
</gene>
<dbReference type="AlphaFoldDB" id="A0A093UUA7"/>
<feature type="coiled-coil region" evidence="9">
    <location>
        <begin position="59"/>
        <end position="149"/>
    </location>
</feature>
<evidence type="ECO:0000256" key="1">
    <source>
        <dbReference type="ARBA" id="ARBA00002773"/>
    </source>
</evidence>
<comment type="caution">
    <text evidence="11">The sequence shown here is derived from an EMBL/GenBank/DDBJ whole genome shotgun (WGS) entry which is preliminary data.</text>
</comment>
<protein>
    <recommendedName>
        <fullName evidence="4">rRNA-processing protein EFG1</fullName>
    </recommendedName>
    <alternativeName>
        <fullName evidence="5">rRNA-processing protein efg1</fullName>
    </alternativeName>
</protein>
<evidence type="ECO:0000256" key="7">
    <source>
        <dbReference type="ARBA" id="ARBA00023054"/>
    </source>
</evidence>
<dbReference type="eggNOG" id="KOG4484">
    <property type="taxonomic scope" value="Eukaryota"/>
</dbReference>
<keyword evidence="8" id="KW-0539">Nucleus</keyword>
<evidence type="ECO:0000256" key="8">
    <source>
        <dbReference type="ARBA" id="ARBA00023242"/>
    </source>
</evidence>
<dbReference type="InterPro" id="IPR050786">
    <property type="entry name" value="EFG1_rRNA-proc"/>
</dbReference>
<evidence type="ECO:0000256" key="3">
    <source>
        <dbReference type="ARBA" id="ARBA00006916"/>
    </source>
</evidence>
<feature type="compositionally biased region" description="Basic and acidic residues" evidence="10">
    <location>
        <begin position="1"/>
        <end position="17"/>
    </location>
</feature>
<comment type="similarity">
    <text evidence="3">Belongs to the EFG1 family.</text>
</comment>
<keyword evidence="6" id="KW-0698">rRNA processing</keyword>
<feature type="compositionally biased region" description="Acidic residues" evidence="10">
    <location>
        <begin position="309"/>
        <end position="320"/>
    </location>
</feature>
<reference key="1">
    <citation type="journal article" date="2014" name="PLoS Genet.">
        <title>Signature Gene Expression Reveals Novel Clues to the Molecular Mechanisms of Dimorphic Transition in Penicillium marneffei.</title>
        <authorList>
            <person name="Yang E."/>
            <person name="Wang G."/>
            <person name="Cai J."/>
            <person name="Woo P.C."/>
            <person name="Lau S.K."/>
            <person name="Yuen K.-Y."/>
            <person name="Chow W.-N."/>
            <person name="Lin X."/>
        </authorList>
    </citation>
    <scope>NUCLEOTIDE SEQUENCE [LARGE SCALE GENOMIC DNA]</scope>
    <source>
        <strain>PM1</strain>
    </source>
</reference>
<evidence type="ECO:0000256" key="6">
    <source>
        <dbReference type="ARBA" id="ARBA00022552"/>
    </source>
</evidence>
<dbReference type="InterPro" id="IPR019310">
    <property type="entry name" value="Efg1"/>
</dbReference>
<keyword evidence="7 9" id="KW-0175">Coiled coil</keyword>
<feature type="compositionally biased region" description="Basic and acidic residues" evidence="10">
    <location>
        <begin position="280"/>
        <end position="292"/>
    </location>
</feature>
<dbReference type="HOGENOM" id="CLU_066912_0_0_1"/>
<feature type="compositionally biased region" description="Acidic residues" evidence="10">
    <location>
        <begin position="198"/>
        <end position="218"/>
    </location>
</feature>
<evidence type="ECO:0000256" key="2">
    <source>
        <dbReference type="ARBA" id="ARBA00004604"/>
    </source>
</evidence>
<comment type="function">
    <text evidence="1">Involved in rRNA processing.</text>
</comment>
<feature type="compositionally biased region" description="Basic and acidic residues" evidence="10">
    <location>
        <begin position="219"/>
        <end position="237"/>
    </location>
</feature>
<dbReference type="PANTHER" id="PTHR33911">
    <property type="entry name" value="RRNA-PROCESSING PROTEIN EFG1"/>
    <property type="match status" value="1"/>
</dbReference>
<sequence length="320" mass="37201">MASKEKSTRFHPYDTTKKPKIHRSNADNSNSTPKRKYNNNTTQKQPQNKNSTGDKGLSINDLKRRIRDVKRLLTRAENLSPEARIVQERALKGYERDLEQEQARRQRSEIIRKYHFVRFLDRKTATKQLRTAQRQLEKAKQQEEDKSKLAALQGKIDMAQIDVNYTIYYPLTEKYLSLYPQEKKRQVVEGHNQKVANTDDDDDDEGEEESVDEEMQTSEDDKPSEKEGEKPPMWDIIKKCMAEKTLDKLRDGKLNIGFDGKPIRSLDGTAATSNVVMNTGKEKAETTTNREKEKKRKRKEVEAEKPKEDEEDSDGGFFEE</sequence>
<accession>A0A093UUA7</accession>
<feature type="region of interest" description="Disordered" evidence="10">
    <location>
        <begin position="188"/>
        <end position="237"/>
    </location>
</feature>
<dbReference type="GO" id="GO:0030688">
    <property type="term" value="C:preribosome, small subunit precursor"/>
    <property type="evidence" value="ECO:0007669"/>
    <property type="project" value="TreeGrafter"/>
</dbReference>
<evidence type="ECO:0000313" key="11">
    <source>
        <dbReference type="EMBL" id="KFX43480.1"/>
    </source>
</evidence>
<feature type="region of interest" description="Disordered" evidence="10">
    <location>
        <begin position="252"/>
        <end position="320"/>
    </location>
</feature>
<feature type="region of interest" description="Disordered" evidence="10">
    <location>
        <begin position="1"/>
        <end position="59"/>
    </location>
</feature>
<comment type="subcellular location">
    <subcellularLocation>
        <location evidence="2">Nucleus</location>
        <location evidence="2">Nucleolus</location>
    </subcellularLocation>
</comment>
<dbReference type="PANTHER" id="PTHR33911:SF1">
    <property type="entry name" value="RRNA-PROCESSING PROTEIN EFG1"/>
    <property type="match status" value="1"/>
</dbReference>